<protein>
    <submittedName>
        <fullName evidence="7">Cell division protein FtsI/penicillin-binding protein 2</fullName>
    </submittedName>
</protein>
<dbReference type="RefSeq" id="WP_307250776.1">
    <property type="nucleotide sequence ID" value="NZ_JAUSUV010000002.1"/>
</dbReference>
<dbReference type="Gene3D" id="3.30.450.330">
    <property type="match status" value="1"/>
</dbReference>
<evidence type="ECO:0000313" key="7">
    <source>
        <dbReference type="EMBL" id="MDQ0416379.1"/>
    </source>
</evidence>
<evidence type="ECO:0000313" key="8">
    <source>
        <dbReference type="Proteomes" id="UP001238450"/>
    </source>
</evidence>
<keyword evidence="7" id="KW-0131">Cell cycle</keyword>
<dbReference type="GO" id="GO:0005886">
    <property type="term" value="C:plasma membrane"/>
    <property type="evidence" value="ECO:0007669"/>
    <property type="project" value="TreeGrafter"/>
</dbReference>
<dbReference type="Gene3D" id="3.90.1310.10">
    <property type="entry name" value="Penicillin-binding protein 2a (Domain 2)"/>
    <property type="match status" value="1"/>
</dbReference>
<keyword evidence="4" id="KW-1133">Transmembrane helix</keyword>
<keyword evidence="4" id="KW-0812">Transmembrane</keyword>
<dbReference type="GO" id="GO:0051301">
    <property type="term" value="P:cell division"/>
    <property type="evidence" value="ECO:0007669"/>
    <property type="project" value="UniProtKB-KW"/>
</dbReference>
<sequence length="597" mass="65928">MQTTEKQTGKRSKFRSLIIGLGLMSLLMGVTFRLLWIQTVNSSEYTKEAEKIWNNNNPVLKAKRGTIYDRSKNYVMAWEEPAYFFTADPSQLKEKDIDKTATQLSTLLEISKENLVGLLRKKGKYAELRDREAGKIYFSKEVYANYLRLKQKKELKGIYAYKTTQRQYTEAGSAHLLGFLNSEEKPVGGIESTYQNLLRGQDGYVKYKKAANGMMITDGPESYKPPIDGKDLVLTIDASIQDHVEKVLDQAMKQYEAKGATAIVADPASGEILAMVSRPTFDLRKASTTYDGESNGRNMAVQSQFEPGSTFKIVTLAAAIEEGKFEAESTYTSGCIQVSGLNNPICDWKRGGWGDISFREGVIQSSNVGFVKLGERLGSEKLYEYIDRFGFGLVTDRKGRKTGIDLPGEESGYFFGRELVPSELATTAFGQGIAVTPIQQVQAVSSIANGGNLIKPHLLKEVIDPKTKKMVEQPEIDKKQIIRPETATQVKQILRDVIKKGTGQKADVPGYRVAGKTGTAQKPDSKTGKYLPNTYITSFIGFAPADNPKVVVYVALDEPKGAEASGGSTAAPVAKDIIQQTMQVLRVPSMETEPEIK</sequence>
<gene>
    <name evidence="7" type="ORF">J2Z48_000543</name>
</gene>
<keyword evidence="7" id="KW-0132">Cell division</keyword>
<accession>A0AAJ1TDF9</accession>
<dbReference type="GO" id="GO:0071555">
    <property type="term" value="P:cell wall organization"/>
    <property type="evidence" value="ECO:0007669"/>
    <property type="project" value="TreeGrafter"/>
</dbReference>
<dbReference type="GO" id="GO:0008658">
    <property type="term" value="F:penicillin binding"/>
    <property type="evidence" value="ECO:0007669"/>
    <property type="project" value="InterPro"/>
</dbReference>
<dbReference type="InterPro" id="IPR005311">
    <property type="entry name" value="PBP_dimer"/>
</dbReference>
<proteinExistence type="inferred from homology"/>
<dbReference type="InterPro" id="IPR001460">
    <property type="entry name" value="PCN-bd_Tpept"/>
</dbReference>
<dbReference type="SUPFAM" id="SSF56519">
    <property type="entry name" value="Penicillin binding protein dimerisation domain"/>
    <property type="match status" value="1"/>
</dbReference>
<dbReference type="Proteomes" id="UP001238450">
    <property type="component" value="Unassembled WGS sequence"/>
</dbReference>
<evidence type="ECO:0000259" key="6">
    <source>
        <dbReference type="Pfam" id="PF03717"/>
    </source>
</evidence>
<evidence type="ECO:0000256" key="2">
    <source>
        <dbReference type="ARBA" id="ARBA00007171"/>
    </source>
</evidence>
<evidence type="ECO:0000256" key="1">
    <source>
        <dbReference type="ARBA" id="ARBA00004370"/>
    </source>
</evidence>
<dbReference type="AlphaFoldDB" id="A0AAJ1TDF9"/>
<dbReference type="PANTHER" id="PTHR30627:SF1">
    <property type="entry name" value="PEPTIDOGLYCAN D,D-TRANSPEPTIDASE FTSI"/>
    <property type="match status" value="1"/>
</dbReference>
<comment type="caution">
    <text evidence="7">The sequence shown here is derived from an EMBL/GenBank/DDBJ whole genome shotgun (WGS) entry which is preliminary data.</text>
</comment>
<feature type="domain" description="Penicillin-binding protein transpeptidase" evidence="5">
    <location>
        <begin position="261"/>
        <end position="579"/>
    </location>
</feature>
<dbReference type="InterPro" id="IPR012338">
    <property type="entry name" value="Beta-lactam/transpept-like"/>
</dbReference>
<dbReference type="InterPro" id="IPR036138">
    <property type="entry name" value="PBP_dimer_sf"/>
</dbReference>
<dbReference type="Pfam" id="PF03717">
    <property type="entry name" value="PBP_dimer"/>
    <property type="match status" value="1"/>
</dbReference>
<dbReference type="Pfam" id="PF00905">
    <property type="entry name" value="Transpeptidase"/>
    <property type="match status" value="1"/>
</dbReference>
<dbReference type="Gene3D" id="3.40.710.10">
    <property type="entry name" value="DD-peptidase/beta-lactamase superfamily"/>
    <property type="match status" value="1"/>
</dbReference>
<evidence type="ECO:0000256" key="4">
    <source>
        <dbReference type="SAM" id="Phobius"/>
    </source>
</evidence>
<comment type="similarity">
    <text evidence="2">Belongs to the transpeptidase family.</text>
</comment>
<reference evidence="7 8" key="1">
    <citation type="submission" date="2023-07" db="EMBL/GenBank/DDBJ databases">
        <title>Genomic Encyclopedia of Type Strains, Phase IV (KMG-IV): sequencing the most valuable type-strain genomes for metagenomic binning, comparative biology and taxonomic classification.</title>
        <authorList>
            <person name="Goeker M."/>
        </authorList>
    </citation>
    <scope>NUCLEOTIDE SEQUENCE [LARGE SCALE GENOMIC DNA]</scope>
    <source>
        <strain evidence="7 8">DSM 46876</strain>
    </source>
</reference>
<evidence type="ECO:0000259" key="5">
    <source>
        <dbReference type="Pfam" id="PF00905"/>
    </source>
</evidence>
<evidence type="ECO:0000256" key="3">
    <source>
        <dbReference type="ARBA" id="ARBA00023136"/>
    </source>
</evidence>
<dbReference type="EMBL" id="JAUSUV010000002">
    <property type="protein sequence ID" value="MDQ0416379.1"/>
    <property type="molecule type" value="Genomic_DNA"/>
</dbReference>
<dbReference type="PANTHER" id="PTHR30627">
    <property type="entry name" value="PEPTIDOGLYCAN D,D-TRANSPEPTIDASE"/>
    <property type="match status" value="1"/>
</dbReference>
<organism evidence="7 8">
    <name type="scientific">Croceifilum oryzae</name>
    <dbReference type="NCBI Taxonomy" id="1553429"/>
    <lineage>
        <taxon>Bacteria</taxon>
        <taxon>Bacillati</taxon>
        <taxon>Bacillota</taxon>
        <taxon>Bacilli</taxon>
        <taxon>Bacillales</taxon>
        <taxon>Thermoactinomycetaceae</taxon>
        <taxon>Croceifilum</taxon>
    </lineage>
</organism>
<dbReference type="SUPFAM" id="SSF56601">
    <property type="entry name" value="beta-lactamase/transpeptidase-like"/>
    <property type="match status" value="1"/>
</dbReference>
<feature type="transmembrane region" description="Helical" evidence="4">
    <location>
        <begin position="16"/>
        <end position="36"/>
    </location>
</feature>
<keyword evidence="8" id="KW-1185">Reference proteome</keyword>
<keyword evidence="3 4" id="KW-0472">Membrane</keyword>
<name>A0AAJ1TDF9_9BACL</name>
<dbReference type="InterPro" id="IPR050515">
    <property type="entry name" value="Beta-lactam/transpept"/>
</dbReference>
<comment type="subcellular location">
    <subcellularLocation>
        <location evidence="1">Membrane</location>
    </subcellularLocation>
</comment>
<feature type="domain" description="Penicillin-binding protein dimerisation" evidence="6">
    <location>
        <begin position="61"/>
        <end position="217"/>
    </location>
</feature>